<dbReference type="PANTHER" id="PTHR33627:SF1">
    <property type="entry name" value="TRANSPOSASE"/>
    <property type="match status" value="1"/>
</dbReference>
<evidence type="ECO:0000313" key="3">
    <source>
        <dbReference type="EMBL" id="MBB5996548.1"/>
    </source>
</evidence>
<dbReference type="Pfam" id="PF13546">
    <property type="entry name" value="DDE_5"/>
    <property type="match status" value="1"/>
</dbReference>
<proteinExistence type="predicted"/>
<dbReference type="InterPro" id="IPR038721">
    <property type="entry name" value="IS701-like_DDE_dom"/>
</dbReference>
<name>A0A841E5T5_9ACTN</name>
<protein>
    <submittedName>
        <fullName evidence="3">SRSO17 transposase</fullName>
    </submittedName>
</protein>
<reference evidence="3 4" key="1">
    <citation type="submission" date="2020-08" db="EMBL/GenBank/DDBJ databases">
        <title>Sequencing the genomes of 1000 actinobacteria strains.</title>
        <authorList>
            <person name="Klenk H.-P."/>
        </authorList>
    </citation>
    <scope>NUCLEOTIDE SEQUENCE [LARGE SCALE GENOMIC DNA]</scope>
    <source>
        <strain evidence="3 4">DSM 44593</strain>
    </source>
</reference>
<feature type="domain" description="Transposase IS701-like DDE" evidence="2">
    <location>
        <begin position="19"/>
        <end position="192"/>
    </location>
</feature>
<dbReference type="InterPro" id="IPR039365">
    <property type="entry name" value="IS701-like"/>
</dbReference>
<sequence>MDPAAVDELREDLDAFCAEVFASIPRRDTRAWGHRYLRGLMLDGRRKPIQPMAGRLPDGGMQTLQRFVGQSPWDPAPVQRGIATKVSRAISPAARIVDDTTVPKAGSQSAGAAHQWCGALGSRPCARTSPACTRSPTLPRSRSLSWRLFLPESWADAADERRAKTGVPEHAGHREKWRLALDMIDQARSWGLWSRRWWAVTRAMATTTASAPGWPGAAWTTWWRCAVTSAPMPAMRCPRRRNAPEAGGRRRCRATAPRPGR</sequence>
<organism evidence="3 4">
    <name type="scientific">Streptomonospora salina</name>
    <dbReference type="NCBI Taxonomy" id="104205"/>
    <lineage>
        <taxon>Bacteria</taxon>
        <taxon>Bacillati</taxon>
        <taxon>Actinomycetota</taxon>
        <taxon>Actinomycetes</taxon>
        <taxon>Streptosporangiales</taxon>
        <taxon>Nocardiopsidaceae</taxon>
        <taxon>Streptomonospora</taxon>
    </lineage>
</organism>
<dbReference type="Proteomes" id="UP000578077">
    <property type="component" value="Unassembled WGS sequence"/>
</dbReference>
<dbReference type="EMBL" id="JACHLY010000001">
    <property type="protein sequence ID" value="MBB5996548.1"/>
    <property type="molecule type" value="Genomic_DNA"/>
</dbReference>
<feature type="region of interest" description="Disordered" evidence="1">
    <location>
        <begin position="238"/>
        <end position="261"/>
    </location>
</feature>
<evidence type="ECO:0000259" key="2">
    <source>
        <dbReference type="Pfam" id="PF13546"/>
    </source>
</evidence>
<keyword evidence="4" id="KW-1185">Reference proteome</keyword>
<dbReference type="PANTHER" id="PTHR33627">
    <property type="entry name" value="TRANSPOSASE"/>
    <property type="match status" value="1"/>
</dbReference>
<gene>
    <name evidence="3" type="ORF">HNR25_000299</name>
</gene>
<dbReference type="AlphaFoldDB" id="A0A841E5T5"/>
<evidence type="ECO:0000313" key="4">
    <source>
        <dbReference type="Proteomes" id="UP000578077"/>
    </source>
</evidence>
<dbReference type="RefSeq" id="WP_184632772.1">
    <property type="nucleotide sequence ID" value="NZ_BAABKT010000006.1"/>
</dbReference>
<evidence type="ECO:0000256" key="1">
    <source>
        <dbReference type="SAM" id="MobiDB-lite"/>
    </source>
</evidence>
<comment type="caution">
    <text evidence="3">The sequence shown here is derived from an EMBL/GenBank/DDBJ whole genome shotgun (WGS) entry which is preliminary data.</text>
</comment>
<accession>A0A841E5T5</accession>